<evidence type="ECO:0000313" key="10">
    <source>
        <dbReference type="Proteomes" id="UP000324517"/>
    </source>
</evidence>
<keyword evidence="2 5" id="KW-0812">Transmembrane</keyword>
<protein>
    <submittedName>
        <fullName evidence="9">Nodulation protein NfeD</fullName>
    </submittedName>
</protein>
<dbReference type="InterPro" id="IPR056738">
    <property type="entry name" value="NfeD1b_N"/>
</dbReference>
<dbReference type="Gene3D" id="3.90.226.10">
    <property type="entry name" value="2-enoyl-CoA Hydratase, Chain A, domain 1"/>
    <property type="match status" value="1"/>
</dbReference>
<feature type="domain" description="NfeD1b N-terminal" evidence="8">
    <location>
        <begin position="37"/>
        <end position="223"/>
    </location>
</feature>
<dbReference type="Pfam" id="PF24961">
    <property type="entry name" value="NfeD_membrane"/>
    <property type="match status" value="1"/>
</dbReference>
<evidence type="ECO:0000259" key="7">
    <source>
        <dbReference type="Pfam" id="PF24961"/>
    </source>
</evidence>
<dbReference type="RefSeq" id="WP_148979880.1">
    <property type="nucleotide sequence ID" value="NZ_JBNILI010000001.1"/>
</dbReference>
<keyword evidence="3 5" id="KW-1133">Transmembrane helix</keyword>
<dbReference type="Pfam" id="PF25145">
    <property type="entry name" value="NfeD1b_N"/>
    <property type="match status" value="1"/>
</dbReference>
<dbReference type="PANTHER" id="PTHR33507">
    <property type="entry name" value="INNER MEMBRANE PROTEIN YBBJ"/>
    <property type="match status" value="1"/>
</dbReference>
<dbReference type="OrthoDB" id="9806253at2"/>
<evidence type="ECO:0000256" key="4">
    <source>
        <dbReference type="ARBA" id="ARBA00023136"/>
    </source>
</evidence>
<dbReference type="InterPro" id="IPR002810">
    <property type="entry name" value="NfeD-like_C"/>
</dbReference>
<feature type="transmembrane region" description="Helical" evidence="5">
    <location>
        <begin position="262"/>
        <end position="279"/>
    </location>
</feature>
<dbReference type="InterPro" id="IPR029045">
    <property type="entry name" value="ClpP/crotonase-like_dom_sf"/>
</dbReference>
<dbReference type="PANTHER" id="PTHR33507:SF3">
    <property type="entry name" value="INNER MEMBRANE PROTEIN YBBJ"/>
    <property type="match status" value="1"/>
</dbReference>
<dbReference type="InterPro" id="IPR052165">
    <property type="entry name" value="Membrane_assoc_protease"/>
</dbReference>
<feature type="domain" description="NfeD-like C-terminal" evidence="6">
    <location>
        <begin position="386"/>
        <end position="439"/>
    </location>
</feature>
<evidence type="ECO:0000259" key="8">
    <source>
        <dbReference type="Pfam" id="PF25145"/>
    </source>
</evidence>
<dbReference type="AlphaFoldDB" id="A0A5D4T8X1"/>
<accession>A0A5D4T8X1</accession>
<comment type="subcellular location">
    <subcellularLocation>
        <location evidence="1">Membrane</location>
        <topology evidence="1">Multi-pass membrane protein</topology>
    </subcellularLocation>
</comment>
<sequence length="445" mass="46874">MMKKVLRISYVSAFVLALILSALPLLPTHTSSAEKLVHVIPVNGTVEKGLLSFINRSIQTAEDDGADLIVFDIHTPGGLVDAATEIANKFEGASIPTVAFVNSQALSAGAYLALYADQIYMTPNASMGAAAVITGDGSAAEDKAQSFWLREMQNAAESNGRDPKYAIGMADKDVDLPDVGAPKGDLVTLGAASALEVGYSEGTVANLEALLSELGYEDAEVVTSEVTFAENVARFLTNPVVVPILLSIGSLGLVLELYSPGFGIPGAMGISALLLFFYGHMVAGLAGMETIILFVVGVVLIVLELFVPGGILGILGLGAVVTSFFLATDDIAGMGLSLLIAMLVTIIAMVLLFTVFGKKIRLFDRIVLRDSTNTEQGYVSNVSRIELVGQEGVTMTPLRPAGTAVINEERIDVVTEGNFIGANKKVRIVKAEGSRIVVREIHSVE</sequence>
<dbReference type="InterPro" id="IPR012340">
    <property type="entry name" value="NA-bd_OB-fold"/>
</dbReference>
<dbReference type="Gene3D" id="2.40.50.140">
    <property type="entry name" value="Nucleic acid-binding proteins"/>
    <property type="match status" value="1"/>
</dbReference>
<dbReference type="Pfam" id="PF01957">
    <property type="entry name" value="NfeD"/>
    <property type="match status" value="1"/>
</dbReference>
<evidence type="ECO:0000313" key="9">
    <source>
        <dbReference type="EMBL" id="TYS71351.1"/>
    </source>
</evidence>
<reference evidence="9 10" key="1">
    <citation type="submission" date="2019-08" db="EMBL/GenBank/DDBJ databases">
        <title>Bacillus genomes from the desert of Cuatro Cienegas, Coahuila.</title>
        <authorList>
            <person name="Olmedo-Alvarez G."/>
        </authorList>
    </citation>
    <scope>NUCLEOTIDE SEQUENCE [LARGE SCALE GENOMIC DNA]</scope>
    <source>
        <strain evidence="9 10">CH98b_3T</strain>
    </source>
</reference>
<evidence type="ECO:0000259" key="6">
    <source>
        <dbReference type="Pfam" id="PF01957"/>
    </source>
</evidence>
<keyword evidence="4 5" id="KW-0472">Membrane</keyword>
<feature type="domain" description="NfeD integral membrane" evidence="7">
    <location>
        <begin position="241"/>
        <end position="353"/>
    </location>
</feature>
<evidence type="ECO:0000256" key="5">
    <source>
        <dbReference type="SAM" id="Phobius"/>
    </source>
</evidence>
<organism evidence="9 10">
    <name type="scientific">Sutcliffiella horikoshii</name>
    <dbReference type="NCBI Taxonomy" id="79883"/>
    <lineage>
        <taxon>Bacteria</taxon>
        <taxon>Bacillati</taxon>
        <taxon>Bacillota</taxon>
        <taxon>Bacilli</taxon>
        <taxon>Bacillales</taxon>
        <taxon>Bacillaceae</taxon>
        <taxon>Sutcliffiella</taxon>
    </lineage>
</organism>
<dbReference type="Proteomes" id="UP000324517">
    <property type="component" value="Unassembled WGS sequence"/>
</dbReference>
<dbReference type="CDD" id="cd07021">
    <property type="entry name" value="Clp_protease_NfeD_like"/>
    <property type="match status" value="1"/>
</dbReference>
<feature type="transmembrane region" description="Helical" evidence="5">
    <location>
        <begin position="334"/>
        <end position="356"/>
    </location>
</feature>
<dbReference type="SUPFAM" id="SSF52096">
    <property type="entry name" value="ClpP/crotonase"/>
    <property type="match status" value="1"/>
</dbReference>
<gene>
    <name evidence="9" type="ORF">FZC75_15125</name>
</gene>
<dbReference type="InterPro" id="IPR056739">
    <property type="entry name" value="NfeD_membrane"/>
</dbReference>
<comment type="caution">
    <text evidence="9">The sequence shown here is derived from an EMBL/GenBank/DDBJ whole genome shotgun (WGS) entry which is preliminary data.</text>
</comment>
<dbReference type="EMBL" id="VTET01000007">
    <property type="protein sequence ID" value="TYS71351.1"/>
    <property type="molecule type" value="Genomic_DNA"/>
</dbReference>
<evidence type="ECO:0000256" key="2">
    <source>
        <dbReference type="ARBA" id="ARBA00022692"/>
    </source>
</evidence>
<feature type="transmembrane region" description="Helical" evidence="5">
    <location>
        <begin position="235"/>
        <end position="255"/>
    </location>
</feature>
<name>A0A5D4T8X1_9BACI</name>
<evidence type="ECO:0000256" key="1">
    <source>
        <dbReference type="ARBA" id="ARBA00004141"/>
    </source>
</evidence>
<dbReference type="GO" id="GO:0005886">
    <property type="term" value="C:plasma membrane"/>
    <property type="evidence" value="ECO:0007669"/>
    <property type="project" value="TreeGrafter"/>
</dbReference>
<proteinExistence type="predicted"/>
<evidence type="ECO:0000256" key="3">
    <source>
        <dbReference type="ARBA" id="ARBA00022989"/>
    </source>
</evidence>